<accession>H2ECV6</accession>
<organism evidence="1">
    <name type="scientific">Moumouvirus sp. 'Monve'</name>
    <dbReference type="NCBI Taxonomy" id="1128131"/>
    <lineage>
        <taxon>Viruses</taxon>
        <taxon>Varidnaviria</taxon>
        <taxon>Bamfordvirae</taxon>
        <taxon>Nucleocytoviricota</taxon>
        <taxon>Megaviricetes</taxon>
        <taxon>Imitervirales</taxon>
        <taxon>Mimiviridae</taxon>
        <taxon>Megamimivirinae</taxon>
        <taxon>Moumouvirus</taxon>
    </lineage>
</organism>
<proteinExistence type="predicted"/>
<protein>
    <recommendedName>
        <fullName evidence="2">Ankyrin repeat protein</fullName>
    </recommendedName>
</protein>
<dbReference type="EMBL" id="JN885995">
    <property type="protein sequence ID" value="AEX62229.1"/>
    <property type="molecule type" value="Genomic_DNA"/>
</dbReference>
<evidence type="ECO:0008006" key="2">
    <source>
        <dbReference type="Google" id="ProtNLM"/>
    </source>
</evidence>
<reference evidence="1" key="1">
    <citation type="submission" date="2011-10" db="EMBL/GenBank/DDBJ databases">
        <title>Provirophages and transpovirons: unique mobilome of giant viruses.</title>
        <authorList>
            <person name="Desnues C."/>
            <person name="LaScola B."/>
            <person name="Yutin N."/>
            <person name="Fournous G."/>
            <person name="Koonin E."/>
            <person name="Raoult D."/>
        </authorList>
    </citation>
    <scope>NUCLEOTIDE SEQUENCE</scope>
    <source>
        <strain evidence="1">Mv13-mv</strain>
    </source>
</reference>
<sequence>MSLNNAAYWRKLETVQYLLEKYSYNNDDIFEAFSKASEQNDIEIVKYLYTKDIVFIKHLYTNDFLFIKHLFNFDIVTKCPRQLFYDVIRFENRKIIEFYLENDIFCVDEFYEDIIKHIPKNVDKCDYLIKYNRGISEHLLPHY</sequence>
<evidence type="ECO:0000313" key="1">
    <source>
        <dbReference type="EMBL" id="AEX62229.1"/>
    </source>
</evidence>
<name>H2ECV6_9VIRU</name>
<gene>
    <name evidence="1" type="ORF">mv_L24</name>
</gene>